<organism evidence="2 3">
    <name type="scientific">Potamilus streckersoni</name>
    <dbReference type="NCBI Taxonomy" id="2493646"/>
    <lineage>
        <taxon>Eukaryota</taxon>
        <taxon>Metazoa</taxon>
        <taxon>Spiralia</taxon>
        <taxon>Lophotrochozoa</taxon>
        <taxon>Mollusca</taxon>
        <taxon>Bivalvia</taxon>
        <taxon>Autobranchia</taxon>
        <taxon>Heteroconchia</taxon>
        <taxon>Palaeoheterodonta</taxon>
        <taxon>Unionida</taxon>
        <taxon>Unionoidea</taxon>
        <taxon>Unionidae</taxon>
        <taxon>Ambleminae</taxon>
        <taxon>Lampsilini</taxon>
        <taxon>Potamilus</taxon>
    </lineage>
</organism>
<reference evidence="2" key="3">
    <citation type="submission" date="2023-05" db="EMBL/GenBank/DDBJ databases">
        <authorList>
            <person name="Smith C.H."/>
        </authorList>
    </citation>
    <scope>NUCLEOTIDE SEQUENCE</scope>
    <source>
        <strain evidence="2">CHS0354</strain>
        <tissue evidence="2">Mantle</tissue>
    </source>
</reference>
<dbReference type="EMBL" id="JAEAOA010001104">
    <property type="protein sequence ID" value="KAK3602678.1"/>
    <property type="molecule type" value="Genomic_DNA"/>
</dbReference>
<reference evidence="2" key="1">
    <citation type="journal article" date="2021" name="Genome Biol. Evol.">
        <title>A High-Quality Reference Genome for a Parasitic Bivalve with Doubly Uniparental Inheritance (Bivalvia: Unionida).</title>
        <authorList>
            <person name="Smith C.H."/>
        </authorList>
    </citation>
    <scope>NUCLEOTIDE SEQUENCE</scope>
    <source>
        <strain evidence="2">CHS0354</strain>
    </source>
</reference>
<keyword evidence="3" id="KW-1185">Reference proteome</keyword>
<proteinExistence type="predicted"/>
<accession>A0AAE0T3R4</accession>
<sequence length="205" mass="24193">MVQNAKYRAKGNVHNRPENGATPKMNTRYLVQFATYWIVKLSNAFLHGYVFISNSSATDMKSSVTRATYYIKLFYDAMIGHHDVYHMMHIKDNNTFHDNVDNPHYNMMDLKDNNMFHDTVDNPHSNMIDLKDNNTFHDTVDNPHYSMMDLKDNNTFHDTVDNLHYNLMDLKDNNTFHDTVDNPHYNMIDLKNSKTFHDTVDNHQR</sequence>
<comment type="caution">
    <text evidence="2">The sequence shown here is derived from an EMBL/GenBank/DDBJ whole genome shotgun (WGS) entry which is preliminary data.</text>
</comment>
<evidence type="ECO:0000256" key="1">
    <source>
        <dbReference type="SAM" id="MobiDB-lite"/>
    </source>
</evidence>
<feature type="region of interest" description="Disordered" evidence="1">
    <location>
        <begin position="1"/>
        <end position="21"/>
    </location>
</feature>
<reference evidence="2" key="2">
    <citation type="journal article" date="2021" name="Genome Biol. Evol.">
        <title>Developing a high-quality reference genome for a parasitic bivalve with doubly uniparental inheritance (Bivalvia: Unionida).</title>
        <authorList>
            <person name="Smith C.H."/>
        </authorList>
    </citation>
    <scope>NUCLEOTIDE SEQUENCE</scope>
    <source>
        <strain evidence="2">CHS0354</strain>
        <tissue evidence="2">Mantle</tissue>
    </source>
</reference>
<dbReference type="AlphaFoldDB" id="A0AAE0T3R4"/>
<evidence type="ECO:0000313" key="2">
    <source>
        <dbReference type="EMBL" id="KAK3602678.1"/>
    </source>
</evidence>
<dbReference type="Proteomes" id="UP001195483">
    <property type="component" value="Unassembled WGS sequence"/>
</dbReference>
<name>A0AAE0T3R4_9BIVA</name>
<gene>
    <name evidence="2" type="ORF">CHS0354_017880</name>
</gene>
<evidence type="ECO:0000313" key="3">
    <source>
        <dbReference type="Proteomes" id="UP001195483"/>
    </source>
</evidence>
<protein>
    <submittedName>
        <fullName evidence="2">Uncharacterized protein</fullName>
    </submittedName>
</protein>